<evidence type="ECO:0000313" key="3">
    <source>
        <dbReference type="Proteomes" id="UP000784294"/>
    </source>
</evidence>
<evidence type="ECO:0000313" key="2">
    <source>
        <dbReference type="EMBL" id="VEL41676.1"/>
    </source>
</evidence>
<organism evidence="2 3">
    <name type="scientific">Protopolystoma xenopodis</name>
    <dbReference type="NCBI Taxonomy" id="117903"/>
    <lineage>
        <taxon>Eukaryota</taxon>
        <taxon>Metazoa</taxon>
        <taxon>Spiralia</taxon>
        <taxon>Lophotrochozoa</taxon>
        <taxon>Platyhelminthes</taxon>
        <taxon>Monogenea</taxon>
        <taxon>Polyopisthocotylea</taxon>
        <taxon>Polystomatidea</taxon>
        <taxon>Polystomatidae</taxon>
        <taxon>Protopolystoma</taxon>
    </lineage>
</organism>
<feature type="region of interest" description="Disordered" evidence="1">
    <location>
        <begin position="94"/>
        <end position="118"/>
    </location>
</feature>
<dbReference type="AlphaFoldDB" id="A0A448XPI4"/>
<proteinExistence type="predicted"/>
<feature type="compositionally biased region" description="Polar residues" evidence="1">
    <location>
        <begin position="103"/>
        <end position="113"/>
    </location>
</feature>
<comment type="caution">
    <text evidence="2">The sequence shown here is derived from an EMBL/GenBank/DDBJ whole genome shotgun (WGS) entry which is preliminary data.</text>
</comment>
<name>A0A448XPI4_9PLAT</name>
<reference evidence="2" key="1">
    <citation type="submission" date="2018-11" db="EMBL/GenBank/DDBJ databases">
        <authorList>
            <consortium name="Pathogen Informatics"/>
        </authorList>
    </citation>
    <scope>NUCLEOTIDE SEQUENCE</scope>
</reference>
<sequence length="181" mass="20299">MENMQDHARSLGESCLSLAKGHSKTHFACHEIHHSTTLLFLLPDPDPPLRLLPLLFNLLFFLSYQKHFPTKSFSASMPSDVGMSVSLSDVIHSSGQRARPYTHPQTDRQPCNSSKEKKVNPERNVIIRLVFDGPRALERIPFLTNLYGIPLKRGASVHWASTDKGMKTHGRILMHPPPSSA</sequence>
<accession>A0A448XPI4</accession>
<protein>
    <submittedName>
        <fullName evidence="2">Uncharacterized protein</fullName>
    </submittedName>
</protein>
<dbReference type="EMBL" id="CAAALY010270518">
    <property type="protein sequence ID" value="VEL41676.1"/>
    <property type="molecule type" value="Genomic_DNA"/>
</dbReference>
<gene>
    <name evidence="2" type="ORF">PXEA_LOCUS35116</name>
</gene>
<dbReference type="Proteomes" id="UP000784294">
    <property type="component" value="Unassembled WGS sequence"/>
</dbReference>
<keyword evidence="3" id="KW-1185">Reference proteome</keyword>
<evidence type="ECO:0000256" key="1">
    <source>
        <dbReference type="SAM" id="MobiDB-lite"/>
    </source>
</evidence>